<keyword evidence="3" id="KW-0413">Isomerase</keyword>
<name>A0A6J6KDU9_9ZZZZ</name>
<evidence type="ECO:0000256" key="1">
    <source>
        <dbReference type="ARBA" id="ARBA00009375"/>
    </source>
</evidence>
<dbReference type="AlphaFoldDB" id="A0A6J6KDU9"/>
<dbReference type="InterPro" id="IPR001406">
    <property type="entry name" value="PsdUridine_synth_TruA"/>
</dbReference>
<evidence type="ECO:0000259" key="4">
    <source>
        <dbReference type="Pfam" id="PF01416"/>
    </source>
</evidence>
<proteinExistence type="inferred from homology"/>
<dbReference type="InterPro" id="IPR020094">
    <property type="entry name" value="TruA/RsuA/RluB/E/F_N"/>
</dbReference>
<dbReference type="PANTHER" id="PTHR11142">
    <property type="entry name" value="PSEUDOURIDYLATE SYNTHASE"/>
    <property type="match status" value="1"/>
</dbReference>
<gene>
    <name evidence="5" type="ORF">UFOPK2214_00333</name>
</gene>
<reference evidence="5" key="1">
    <citation type="submission" date="2020-05" db="EMBL/GenBank/DDBJ databases">
        <authorList>
            <person name="Chiriac C."/>
            <person name="Salcher M."/>
            <person name="Ghai R."/>
            <person name="Kavagutti S V."/>
        </authorList>
    </citation>
    <scope>NUCLEOTIDE SEQUENCE</scope>
</reference>
<evidence type="ECO:0000256" key="2">
    <source>
        <dbReference type="ARBA" id="ARBA00022694"/>
    </source>
</evidence>
<dbReference type="NCBIfam" id="TIGR00071">
    <property type="entry name" value="hisT_truA"/>
    <property type="match status" value="1"/>
</dbReference>
<comment type="similarity">
    <text evidence="1">Belongs to the tRNA pseudouridine synthase TruA family.</text>
</comment>
<dbReference type="InterPro" id="IPR020095">
    <property type="entry name" value="PsdUridine_synth_TruA_C"/>
</dbReference>
<protein>
    <submittedName>
        <fullName evidence="5">Unannotated protein</fullName>
    </submittedName>
</protein>
<dbReference type="CDD" id="cd02570">
    <property type="entry name" value="PseudoU_synth_EcTruA"/>
    <property type="match status" value="1"/>
</dbReference>
<dbReference type="PIRSF" id="PIRSF001430">
    <property type="entry name" value="tRNA_psdUrid_synth"/>
    <property type="match status" value="1"/>
</dbReference>
<dbReference type="EMBL" id="CAEZWJ010000006">
    <property type="protein sequence ID" value="CAB4647248.1"/>
    <property type="molecule type" value="Genomic_DNA"/>
</dbReference>
<organism evidence="5">
    <name type="scientific">freshwater metagenome</name>
    <dbReference type="NCBI Taxonomy" id="449393"/>
    <lineage>
        <taxon>unclassified sequences</taxon>
        <taxon>metagenomes</taxon>
        <taxon>ecological metagenomes</taxon>
    </lineage>
</organism>
<dbReference type="Pfam" id="PF01416">
    <property type="entry name" value="PseudoU_synth_1"/>
    <property type="match status" value="1"/>
</dbReference>
<dbReference type="InterPro" id="IPR020097">
    <property type="entry name" value="PsdUridine_synth_TruA_a/b_dom"/>
</dbReference>
<dbReference type="SUPFAM" id="SSF55120">
    <property type="entry name" value="Pseudouridine synthase"/>
    <property type="match status" value="1"/>
</dbReference>
<dbReference type="Gene3D" id="3.30.70.660">
    <property type="entry name" value="Pseudouridine synthase I, catalytic domain, C-terminal subdomain"/>
    <property type="match status" value="1"/>
</dbReference>
<dbReference type="InterPro" id="IPR020103">
    <property type="entry name" value="PsdUridine_synth_cat_dom_sf"/>
</dbReference>
<evidence type="ECO:0000256" key="3">
    <source>
        <dbReference type="ARBA" id="ARBA00023235"/>
    </source>
</evidence>
<accession>A0A6J6KDU9</accession>
<keyword evidence="2" id="KW-0819">tRNA processing</keyword>
<dbReference type="GO" id="GO:0031119">
    <property type="term" value="P:tRNA pseudouridine synthesis"/>
    <property type="evidence" value="ECO:0007669"/>
    <property type="project" value="TreeGrafter"/>
</dbReference>
<dbReference type="HAMAP" id="MF_00171">
    <property type="entry name" value="TruA"/>
    <property type="match status" value="1"/>
</dbReference>
<dbReference type="GO" id="GO:0009982">
    <property type="term" value="F:pseudouridine synthase activity"/>
    <property type="evidence" value="ECO:0007669"/>
    <property type="project" value="InterPro"/>
</dbReference>
<sequence>MEPVINETHEPAIRRARLRVAYHGAFFHGFASNGESEAVEDVLIHAMKTVLRAPVVLSTAGRTDAGVHSRGQIVSLDLPADTHLPSFMRSINSLCKPHISVSDVEWAQDDFDARYSATWRRYRYFVYNADAPDPLLLDRAWHVYRPLSLPLMNLAADALIGHLDFGAFCKRAPIPGTDEPKSMMRYVLDAKWVDEGEGHLYFEIRANAFCHQMVRGIVGFLVDVGLAKRPASDTRAVMVAKDRAHGSVVAPPHGLVLWDVGYEGTRLHPK</sequence>
<dbReference type="Gene3D" id="3.30.70.580">
    <property type="entry name" value="Pseudouridine synthase I, catalytic domain, N-terminal subdomain"/>
    <property type="match status" value="1"/>
</dbReference>
<evidence type="ECO:0000313" key="5">
    <source>
        <dbReference type="EMBL" id="CAB4647248.1"/>
    </source>
</evidence>
<dbReference type="PANTHER" id="PTHR11142:SF0">
    <property type="entry name" value="TRNA PSEUDOURIDINE SYNTHASE-LIKE 1"/>
    <property type="match status" value="1"/>
</dbReference>
<dbReference type="GO" id="GO:0003723">
    <property type="term" value="F:RNA binding"/>
    <property type="evidence" value="ECO:0007669"/>
    <property type="project" value="InterPro"/>
</dbReference>
<feature type="domain" description="Pseudouridine synthase I TruA alpha/beta" evidence="4">
    <location>
        <begin position="155"/>
        <end position="263"/>
    </location>
</feature>